<keyword evidence="1" id="KW-0812">Transmembrane</keyword>
<sequence length="72" mass="7859">MLILISIFLGLIAFIVILILTELITVISGCYGDIELFAICLVGAIIISCTFIVIAKLDDLKNSKDESKEDLL</sequence>
<dbReference type="AlphaFoldDB" id="A0A9W5Y8I2"/>
<organism evidence="2 3">
    <name type="scientific">Vallitalea longa</name>
    <dbReference type="NCBI Taxonomy" id="2936439"/>
    <lineage>
        <taxon>Bacteria</taxon>
        <taxon>Bacillati</taxon>
        <taxon>Bacillota</taxon>
        <taxon>Clostridia</taxon>
        <taxon>Lachnospirales</taxon>
        <taxon>Vallitaleaceae</taxon>
        <taxon>Vallitalea</taxon>
    </lineage>
</organism>
<dbReference type="EMBL" id="BRLB01000001">
    <property type="protein sequence ID" value="GKX27920.1"/>
    <property type="molecule type" value="Genomic_DNA"/>
</dbReference>
<feature type="transmembrane region" description="Helical" evidence="1">
    <location>
        <begin position="34"/>
        <end position="55"/>
    </location>
</feature>
<proteinExistence type="predicted"/>
<evidence type="ECO:0000313" key="3">
    <source>
        <dbReference type="Proteomes" id="UP001144256"/>
    </source>
</evidence>
<keyword evidence="1" id="KW-1133">Transmembrane helix</keyword>
<dbReference type="Proteomes" id="UP001144256">
    <property type="component" value="Unassembled WGS sequence"/>
</dbReference>
<name>A0A9W5Y8I2_9FIRM</name>
<protein>
    <submittedName>
        <fullName evidence="2">Uncharacterized protein</fullName>
    </submittedName>
</protein>
<evidence type="ECO:0000256" key="1">
    <source>
        <dbReference type="SAM" id="Phobius"/>
    </source>
</evidence>
<comment type="caution">
    <text evidence="2">The sequence shown here is derived from an EMBL/GenBank/DDBJ whole genome shotgun (WGS) entry which is preliminary data.</text>
</comment>
<gene>
    <name evidence="2" type="ORF">SH1V18_04000</name>
</gene>
<reference evidence="2" key="1">
    <citation type="submission" date="2022-06" db="EMBL/GenBank/DDBJ databases">
        <title>Vallitalea longa sp. nov., an anaerobic bacterium isolated from marine sediment.</title>
        <authorList>
            <person name="Hirano S."/>
            <person name="Terahara T."/>
            <person name="Mori K."/>
            <person name="Hamada M."/>
            <person name="Matsumoto R."/>
            <person name="Kobayashi T."/>
        </authorList>
    </citation>
    <scope>NUCLEOTIDE SEQUENCE</scope>
    <source>
        <strain evidence="2">SH18-1</strain>
    </source>
</reference>
<dbReference type="RefSeq" id="WP_281811698.1">
    <property type="nucleotide sequence ID" value="NZ_BRLB01000001.1"/>
</dbReference>
<feature type="transmembrane region" description="Helical" evidence="1">
    <location>
        <begin position="7"/>
        <end position="28"/>
    </location>
</feature>
<keyword evidence="1" id="KW-0472">Membrane</keyword>
<keyword evidence="3" id="KW-1185">Reference proteome</keyword>
<accession>A0A9W5Y8I2</accession>
<evidence type="ECO:0000313" key="2">
    <source>
        <dbReference type="EMBL" id="GKX27920.1"/>
    </source>
</evidence>